<dbReference type="RefSeq" id="XP_047766038.1">
    <property type="nucleotide sequence ID" value="XM_047908747.1"/>
</dbReference>
<dbReference type="OrthoDB" id="3645438at2759"/>
<sequence length="195" mass="22747">MAKEPREEHSEEGTASQLARKAEHNPQASLIGIPGELRNRIYRYALHENHDIQITATDDTEPGLLQTCRQVQGEACSIFRAETRFSLNVVDCRPEVPTNFHLHWMSMVKSIGWLYSGRSHWRNLKEWMRRFYEGHIAGEVDMNEMHSHRDLRAVQLASRIVRASRERPWADVDDMLETFKESVKVGDAHFWVDDH</sequence>
<dbReference type="EMBL" id="CP090171">
    <property type="protein sequence ID" value="UJO21672.1"/>
    <property type="molecule type" value="Genomic_DNA"/>
</dbReference>
<dbReference type="AlphaFoldDB" id="A0A9Q8UTD1"/>
<proteinExistence type="predicted"/>
<protein>
    <submittedName>
        <fullName evidence="2">Uncharacterized protein</fullName>
    </submittedName>
</protein>
<gene>
    <name evidence="2" type="ORF">CLAFUR5_09599</name>
</gene>
<feature type="region of interest" description="Disordered" evidence="1">
    <location>
        <begin position="1"/>
        <end position="25"/>
    </location>
</feature>
<reference evidence="2" key="2">
    <citation type="journal article" date="2022" name="Microb. Genom.">
        <title>A chromosome-scale genome assembly of the tomato pathogen Cladosporium fulvum reveals a compartmentalized genome architecture and the presence of a dispensable chromosome.</title>
        <authorList>
            <person name="Zaccaron A.Z."/>
            <person name="Chen L.H."/>
            <person name="Samaras A."/>
            <person name="Stergiopoulos I."/>
        </authorList>
    </citation>
    <scope>NUCLEOTIDE SEQUENCE</scope>
    <source>
        <strain evidence="2">Race5_Kim</strain>
    </source>
</reference>
<organism evidence="2 3">
    <name type="scientific">Passalora fulva</name>
    <name type="common">Tomato leaf mold</name>
    <name type="synonym">Cladosporium fulvum</name>
    <dbReference type="NCBI Taxonomy" id="5499"/>
    <lineage>
        <taxon>Eukaryota</taxon>
        <taxon>Fungi</taxon>
        <taxon>Dikarya</taxon>
        <taxon>Ascomycota</taxon>
        <taxon>Pezizomycotina</taxon>
        <taxon>Dothideomycetes</taxon>
        <taxon>Dothideomycetidae</taxon>
        <taxon>Mycosphaerellales</taxon>
        <taxon>Mycosphaerellaceae</taxon>
        <taxon>Fulvia</taxon>
    </lineage>
</organism>
<accession>A0A9Q8UTD1</accession>
<evidence type="ECO:0000313" key="2">
    <source>
        <dbReference type="EMBL" id="UJO21672.1"/>
    </source>
</evidence>
<feature type="compositionally biased region" description="Basic and acidic residues" evidence="1">
    <location>
        <begin position="1"/>
        <end position="12"/>
    </location>
</feature>
<evidence type="ECO:0000256" key="1">
    <source>
        <dbReference type="SAM" id="MobiDB-lite"/>
    </source>
</evidence>
<dbReference type="KEGG" id="ffu:CLAFUR5_09599"/>
<keyword evidence="3" id="KW-1185">Reference proteome</keyword>
<dbReference type="Proteomes" id="UP000756132">
    <property type="component" value="Chromosome 9"/>
</dbReference>
<name>A0A9Q8UTD1_PASFU</name>
<reference evidence="2" key="1">
    <citation type="submission" date="2021-12" db="EMBL/GenBank/DDBJ databases">
        <authorList>
            <person name="Zaccaron A."/>
            <person name="Stergiopoulos I."/>
        </authorList>
    </citation>
    <scope>NUCLEOTIDE SEQUENCE</scope>
    <source>
        <strain evidence="2">Race5_Kim</strain>
    </source>
</reference>
<evidence type="ECO:0000313" key="3">
    <source>
        <dbReference type="Proteomes" id="UP000756132"/>
    </source>
</evidence>
<dbReference type="GeneID" id="71989477"/>